<reference evidence="3 4" key="1">
    <citation type="submission" date="2018-09" db="EMBL/GenBank/DDBJ databases">
        <title>Metagenome Assembled Genomes from an Advanced Water Purification Facility.</title>
        <authorList>
            <person name="Stamps B.W."/>
            <person name="Spear J.R."/>
        </authorList>
    </citation>
    <scope>NUCLEOTIDE SEQUENCE [LARGE SCALE GENOMIC DNA]</scope>
    <source>
        <strain evidence="3">Bin_54_1</strain>
    </source>
</reference>
<dbReference type="Pfam" id="PF07396">
    <property type="entry name" value="Porin_O_P"/>
    <property type="match status" value="1"/>
</dbReference>
<dbReference type="AlphaFoldDB" id="A0A5C7VUI0"/>
<organism evidence="3 4">
    <name type="scientific">Nitrosomonas oligotropha</name>
    <dbReference type="NCBI Taxonomy" id="42354"/>
    <lineage>
        <taxon>Bacteria</taxon>
        <taxon>Pseudomonadati</taxon>
        <taxon>Pseudomonadota</taxon>
        <taxon>Betaproteobacteria</taxon>
        <taxon>Nitrosomonadales</taxon>
        <taxon>Nitrosomonadaceae</taxon>
        <taxon>Nitrosomonas</taxon>
    </lineage>
</organism>
<evidence type="ECO:0000256" key="1">
    <source>
        <dbReference type="SAM" id="MobiDB-lite"/>
    </source>
</evidence>
<dbReference type="InterPro" id="IPR010870">
    <property type="entry name" value="Porin_O/P"/>
</dbReference>
<feature type="region of interest" description="Disordered" evidence="1">
    <location>
        <begin position="101"/>
        <end position="120"/>
    </location>
</feature>
<proteinExistence type="predicted"/>
<dbReference type="Gene3D" id="2.40.160.10">
    <property type="entry name" value="Porin"/>
    <property type="match status" value="1"/>
</dbReference>
<name>A0A5C7VUI0_9PROT</name>
<dbReference type="InterPro" id="IPR023614">
    <property type="entry name" value="Porin_dom_sf"/>
</dbReference>
<evidence type="ECO:0000256" key="2">
    <source>
        <dbReference type="SAM" id="Phobius"/>
    </source>
</evidence>
<dbReference type="SUPFAM" id="SSF56935">
    <property type="entry name" value="Porins"/>
    <property type="match status" value="1"/>
</dbReference>
<keyword evidence="2" id="KW-1133">Transmembrane helix</keyword>
<dbReference type="Proteomes" id="UP000321055">
    <property type="component" value="Unassembled WGS sequence"/>
</dbReference>
<feature type="transmembrane region" description="Helical" evidence="2">
    <location>
        <begin position="70"/>
        <end position="91"/>
    </location>
</feature>
<evidence type="ECO:0000313" key="4">
    <source>
        <dbReference type="Proteomes" id="UP000321055"/>
    </source>
</evidence>
<gene>
    <name evidence="3" type="ORF">E6Q60_08805</name>
</gene>
<dbReference type="EMBL" id="SSFX01000067">
    <property type="protein sequence ID" value="TXI27804.1"/>
    <property type="molecule type" value="Genomic_DNA"/>
</dbReference>
<comment type="caution">
    <text evidence="3">The sequence shown here is derived from an EMBL/GenBank/DDBJ whole genome shotgun (WGS) entry which is preliminary data.</text>
</comment>
<evidence type="ECO:0000313" key="3">
    <source>
        <dbReference type="EMBL" id="TXI27804.1"/>
    </source>
</evidence>
<sequence>MIFICCRIRRIPLQSAWSVAVWEKERLIFYFRRAEHVQSLSSGKASSLNGCQNHFGIVNLLAPSFIPMRVTWLMLMLSAVLCSFLASTAAFSQEDISDRSQQTVSKKSSQDKKRKKRKPGFFYGNAGTGFRWNKGKSEVRLAGFMQADTRTYFDDAADSGKDNFLLRRIQPSLEVKFNKTHSLYIMSSFASAPGILDVFWEGNFAKPLNIRAGKLKPAFGLERLQSATALAFNERAFPTNLAPNREIGGQIFGTILWDTTEYQVGLFSGMVDNSSGLRDSVIYSNYSGVDFVARLFSHPLKHSDVEFVKGLGLGIAYSYGTQQGNAQRGESHLPVFISPGQQSIASYARGAFADGSRERIGPQLYYSYGPWGVLGEYTVSQQNVKLGAVTDKVTHDAFQAQLSWVLFNGDASFRRIRPHSPLTLENISSLGAVQLVGRYAVLNLDDKAFAHGLFDSDHAVRKAQDFGIGINWYLNRNIKFQLDYNQTHFTGGAGGGANRAEEKVLFSRMQIAF</sequence>
<keyword evidence="2" id="KW-0812">Transmembrane</keyword>
<protein>
    <recommendedName>
        <fullName evidence="5">Phosphate-selective porin OprO and OprP</fullName>
    </recommendedName>
</protein>
<keyword evidence="2" id="KW-0472">Membrane</keyword>
<accession>A0A5C7VUI0</accession>
<evidence type="ECO:0008006" key="5">
    <source>
        <dbReference type="Google" id="ProtNLM"/>
    </source>
</evidence>